<accession>A0ABN8ID40</accession>
<dbReference type="SUPFAM" id="SSF49764">
    <property type="entry name" value="HSP20-like chaperones"/>
    <property type="match status" value="1"/>
</dbReference>
<evidence type="ECO:0000313" key="1">
    <source>
        <dbReference type="EMBL" id="CAH2050933.1"/>
    </source>
</evidence>
<dbReference type="InterPro" id="IPR008978">
    <property type="entry name" value="HSP20-like_chaperone"/>
</dbReference>
<dbReference type="EMBL" id="OW152814">
    <property type="protein sequence ID" value="CAH2050933.1"/>
    <property type="molecule type" value="Genomic_DNA"/>
</dbReference>
<proteinExistence type="predicted"/>
<dbReference type="CDD" id="cd00298">
    <property type="entry name" value="ACD_sHsps_p23-like"/>
    <property type="match status" value="1"/>
</dbReference>
<dbReference type="Proteomes" id="UP000837857">
    <property type="component" value="Chromosome 2"/>
</dbReference>
<sequence>MTLVMSLHHRHRPSHRRSHVSDFDRLSQLLAEADQILKAGCTQSLSRATREFIGLDFYSLKYNLDGFRKPVISINVKNRVVYVKATRRGKRDFEDLRILPHFVDVKSANWFFENGVLIVLFPYKNKLKTEVALGCEKIVKRKIVVPKLKVLRSYLR</sequence>
<reference evidence="1" key="1">
    <citation type="submission" date="2022-03" db="EMBL/GenBank/DDBJ databases">
        <authorList>
            <person name="Martin H S."/>
        </authorList>
    </citation>
    <scope>NUCLEOTIDE SEQUENCE</scope>
</reference>
<protein>
    <submittedName>
        <fullName evidence="1">Uncharacterized protein</fullName>
    </submittedName>
</protein>
<keyword evidence="2" id="KW-1185">Reference proteome</keyword>
<feature type="non-terminal residue" evidence="1">
    <location>
        <position position="156"/>
    </location>
</feature>
<gene>
    <name evidence="1" type="ORF">IPOD504_LOCUS7784</name>
</gene>
<organism evidence="1 2">
    <name type="scientific">Iphiclides podalirius</name>
    <name type="common">scarce swallowtail</name>
    <dbReference type="NCBI Taxonomy" id="110791"/>
    <lineage>
        <taxon>Eukaryota</taxon>
        <taxon>Metazoa</taxon>
        <taxon>Ecdysozoa</taxon>
        <taxon>Arthropoda</taxon>
        <taxon>Hexapoda</taxon>
        <taxon>Insecta</taxon>
        <taxon>Pterygota</taxon>
        <taxon>Neoptera</taxon>
        <taxon>Endopterygota</taxon>
        <taxon>Lepidoptera</taxon>
        <taxon>Glossata</taxon>
        <taxon>Ditrysia</taxon>
        <taxon>Papilionoidea</taxon>
        <taxon>Papilionidae</taxon>
        <taxon>Papilioninae</taxon>
        <taxon>Iphiclides</taxon>
    </lineage>
</organism>
<evidence type="ECO:0000313" key="2">
    <source>
        <dbReference type="Proteomes" id="UP000837857"/>
    </source>
</evidence>
<name>A0ABN8ID40_9NEOP</name>
<dbReference type="Gene3D" id="2.60.40.790">
    <property type="match status" value="1"/>
</dbReference>